<dbReference type="EMBL" id="CP002631">
    <property type="protein sequence ID" value="AEB13545.1"/>
    <property type="molecule type" value="Genomic_DNA"/>
</dbReference>
<dbReference type="CDD" id="cd02801">
    <property type="entry name" value="DUS_like_FMN"/>
    <property type="match status" value="1"/>
</dbReference>
<evidence type="ECO:0000256" key="3">
    <source>
        <dbReference type="ARBA" id="ARBA00022694"/>
    </source>
</evidence>
<dbReference type="GO" id="GO:0017150">
    <property type="term" value="F:tRNA dihydrouridine synthase activity"/>
    <property type="evidence" value="ECO:0007669"/>
    <property type="project" value="InterPro"/>
</dbReference>
<name>F2NUI2_TRES6</name>
<keyword evidence="4 5" id="KW-0560">Oxidoreductase</keyword>
<feature type="binding site" evidence="7">
    <location>
        <begin position="230"/>
        <end position="231"/>
    </location>
    <ligand>
        <name>FMN</name>
        <dbReference type="ChEBI" id="CHEBI:58210"/>
    </ligand>
</feature>
<feature type="binding site" evidence="7">
    <location>
        <position position="172"/>
    </location>
    <ligand>
        <name>FMN</name>
        <dbReference type="ChEBI" id="CHEBI:58210"/>
    </ligand>
</feature>
<evidence type="ECO:0000256" key="2">
    <source>
        <dbReference type="ARBA" id="ARBA00022643"/>
    </source>
</evidence>
<feature type="binding site" evidence="7">
    <location>
        <position position="62"/>
    </location>
    <ligand>
        <name>FMN</name>
        <dbReference type="ChEBI" id="CHEBI:58210"/>
    </ligand>
</feature>
<keyword evidence="10" id="KW-1185">Reference proteome</keyword>
<keyword evidence="2 5" id="KW-0288">FMN</keyword>
<dbReference type="Gene3D" id="3.20.20.70">
    <property type="entry name" value="Aldolase class I"/>
    <property type="match status" value="1"/>
</dbReference>
<comment type="similarity">
    <text evidence="5">Belongs to the dus family.</text>
</comment>
<dbReference type="InterPro" id="IPR013785">
    <property type="entry name" value="Aldolase_TIM"/>
</dbReference>
<feature type="binding site" evidence="7">
    <location>
        <begin position="7"/>
        <end position="9"/>
    </location>
    <ligand>
        <name>FMN</name>
        <dbReference type="ChEBI" id="CHEBI:58210"/>
    </ligand>
</feature>
<dbReference type="InterPro" id="IPR035587">
    <property type="entry name" value="DUS-like_FMN-bd"/>
</dbReference>
<proteinExistence type="inferred from homology"/>
<accession>F2NUI2</accession>
<keyword evidence="7" id="KW-0547">Nucleotide-binding</keyword>
<reference evidence="10" key="2">
    <citation type="submission" date="2011-04" db="EMBL/GenBank/DDBJ databases">
        <title>The complete genome of chromosome of Treponema succinifaciens DSM 2489.</title>
        <authorList>
            <person name="Lucas S."/>
            <person name="Copeland A."/>
            <person name="Lapidus A."/>
            <person name="Bruce D."/>
            <person name="Goodwin L."/>
            <person name="Pitluck S."/>
            <person name="Peters L."/>
            <person name="Kyrpides N."/>
            <person name="Mavromatis K."/>
            <person name="Ivanova N."/>
            <person name="Ovchinnikova G."/>
            <person name="Teshima H."/>
            <person name="Detter J.C."/>
            <person name="Tapia R."/>
            <person name="Han C."/>
            <person name="Land M."/>
            <person name="Hauser L."/>
            <person name="Markowitz V."/>
            <person name="Cheng J.-F."/>
            <person name="Hugenholtz P."/>
            <person name="Woyke T."/>
            <person name="Wu D."/>
            <person name="Gronow S."/>
            <person name="Wellnitz S."/>
            <person name="Brambilla E."/>
            <person name="Klenk H.-P."/>
            <person name="Eisen J.A."/>
        </authorList>
    </citation>
    <scope>NUCLEOTIDE SEQUENCE [LARGE SCALE GENOMIC DNA]</scope>
    <source>
        <strain evidence="10">ATCC 33096 / DSM 2489 / 6091</strain>
    </source>
</reference>
<reference evidence="9 10" key="1">
    <citation type="journal article" date="2011" name="Stand. Genomic Sci.">
        <title>Complete genome sequence of Treponema succinifaciens type strain (6091).</title>
        <authorList>
            <person name="Han C."/>
            <person name="Gronow S."/>
            <person name="Teshima H."/>
            <person name="Lapidus A."/>
            <person name="Nolan M."/>
            <person name="Lucas S."/>
            <person name="Hammon N."/>
            <person name="Deshpande S."/>
            <person name="Cheng J.F."/>
            <person name="Zeytun A."/>
            <person name="Tapia R."/>
            <person name="Goodwin L."/>
            <person name="Pitluck S."/>
            <person name="Liolios K."/>
            <person name="Pagani I."/>
            <person name="Ivanova N."/>
            <person name="Mavromatis K."/>
            <person name="Mikhailova N."/>
            <person name="Huntemann M."/>
            <person name="Pati A."/>
            <person name="Chen A."/>
            <person name="Palaniappan K."/>
            <person name="Land M."/>
            <person name="Hauser L."/>
            <person name="Brambilla E.M."/>
            <person name="Rohde M."/>
            <person name="Goker M."/>
            <person name="Woyke T."/>
            <person name="Bristow J."/>
            <person name="Eisen J.A."/>
            <person name="Markowitz V."/>
            <person name="Hugenholtz P."/>
            <person name="Kyrpides N.C."/>
            <person name="Klenk H.P."/>
            <person name="Detter J.C."/>
        </authorList>
    </citation>
    <scope>NUCLEOTIDE SEQUENCE [LARGE SCALE GENOMIC DNA]</scope>
    <source>
        <strain evidence="10">ATCC 33096 / DSM 2489 / 6091</strain>
    </source>
</reference>
<feature type="binding site" evidence="7">
    <location>
        <position position="141"/>
    </location>
    <ligand>
        <name>FMN</name>
        <dbReference type="ChEBI" id="CHEBI:58210"/>
    </ligand>
</feature>
<dbReference type="Pfam" id="PF01207">
    <property type="entry name" value="Dus"/>
    <property type="match status" value="1"/>
</dbReference>
<dbReference type="GO" id="GO:0003723">
    <property type="term" value="F:RNA binding"/>
    <property type="evidence" value="ECO:0007669"/>
    <property type="project" value="TreeGrafter"/>
</dbReference>
<evidence type="ECO:0000313" key="9">
    <source>
        <dbReference type="EMBL" id="AEB13545.1"/>
    </source>
</evidence>
<evidence type="ECO:0000313" key="10">
    <source>
        <dbReference type="Proteomes" id="UP000006852"/>
    </source>
</evidence>
<feature type="domain" description="DUS-like FMN-binding" evidence="8">
    <location>
        <begin position="5"/>
        <end position="317"/>
    </location>
</feature>
<dbReference type="EC" id="1.3.1.-" evidence="5"/>
<comment type="function">
    <text evidence="5">Catalyzes the synthesis of 5,6-dihydrouridine (D), a modified base found in the D-loop of most tRNAs, via the reduction of the C5-C6 double bond in target uridines.</text>
</comment>
<dbReference type="RefSeq" id="WP_013700852.1">
    <property type="nucleotide sequence ID" value="NC_015385.1"/>
</dbReference>
<organism evidence="9 10">
    <name type="scientific">Treponema succinifaciens (strain ATCC 33096 / DSM 2489 / 6091)</name>
    <dbReference type="NCBI Taxonomy" id="869209"/>
    <lineage>
        <taxon>Bacteria</taxon>
        <taxon>Pseudomonadati</taxon>
        <taxon>Spirochaetota</taxon>
        <taxon>Spirochaetia</taxon>
        <taxon>Spirochaetales</taxon>
        <taxon>Treponemataceae</taxon>
        <taxon>Treponema</taxon>
    </lineage>
</organism>
<gene>
    <name evidence="9" type="ordered locus">Tresu_0604</name>
</gene>
<feature type="active site" description="Proton donor" evidence="6">
    <location>
        <position position="92"/>
    </location>
</feature>
<evidence type="ECO:0000256" key="7">
    <source>
        <dbReference type="PIRSR" id="PIRSR006621-2"/>
    </source>
</evidence>
<comment type="cofactor">
    <cofactor evidence="5 7">
        <name>FMN</name>
        <dbReference type="ChEBI" id="CHEBI:58210"/>
    </cofactor>
</comment>
<dbReference type="GO" id="GO:0050660">
    <property type="term" value="F:flavin adenine dinucleotide binding"/>
    <property type="evidence" value="ECO:0007669"/>
    <property type="project" value="InterPro"/>
</dbReference>
<keyword evidence="1 5" id="KW-0285">Flavoprotein</keyword>
<dbReference type="GeneID" id="302997806"/>
<dbReference type="HOGENOM" id="CLU_013299_0_3_12"/>
<dbReference type="eggNOG" id="COG0042">
    <property type="taxonomic scope" value="Bacteria"/>
</dbReference>
<evidence type="ECO:0000256" key="6">
    <source>
        <dbReference type="PIRSR" id="PIRSR006621-1"/>
    </source>
</evidence>
<protein>
    <recommendedName>
        <fullName evidence="5">tRNA-dihydrouridine synthase</fullName>
        <ecNumber evidence="5">1.3.1.-</ecNumber>
    </recommendedName>
</protein>
<dbReference type="PANTHER" id="PTHR45846">
    <property type="entry name" value="TRNA-DIHYDROURIDINE(47) SYNTHASE [NAD(P)(+)]-LIKE"/>
    <property type="match status" value="1"/>
</dbReference>
<dbReference type="PANTHER" id="PTHR45846:SF1">
    <property type="entry name" value="TRNA-DIHYDROURIDINE(47) SYNTHASE [NAD(P)(+)]-LIKE"/>
    <property type="match status" value="1"/>
</dbReference>
<keyword evidence="3 5" id="KW-0819">tRNA processing</keyword>
<evidence type="ECO:0000259" key="8">
    <source>
        <dbReference type="Pfam" id="PF01207"/>
    </source>
</evidence>
<dbReference type="AlphaFoldDB" id="F2NUI2"/>
<dbReference type="OrthoDB" id="9764501at2"/>
<sequence length="331" mass="38139">MKLICAPMATLSHEAFRISVEEFGGCDEYFTEMINASSLLNMGPFEKYYLMNGPCPEKIVWQLTGTSAESLAKAAEIVCEKGGIGIDLNMGCSAPQIYKIGAGIAWMLKPLKETAEAVSKVKKSLDLIEEKTQNHFRFSVKCRLGNENFTEQTFFNFTDMLVENGVELITLHARTIKEKYRGLPRYEFAKKLSQRYEKKIKVYVNGCIKDTASAKFAIQKAPEADGIMIARAAAERPWIFAQIKNGLEDSAEKITIDRMQTALNFIDNVEKFQPKEFHKTRIQRFFSYYCAQFEFGHYFQTKMLNYKSNEESRKEIRDYFQKQPHERFIQV</sequence>
<evidence type="ECO:0000256" key="1">
    <source>
        <dbReference type="ARBA" id="ARBA00022630"/>
    </source>
</evidence>
<evidence type="ECO:0000256" key="5">
    <source>
        <dbReference type="PIRNR" id="PIRNR006621"/>
    </source>
</evidence>
<dbReference type="STRING" id="869209.Tresu_0604"/>
<dbReference type="KEGG" id="tsu:Tresu_0604"/>
<dbReference type="SUPFAM" id="SSF51395">
    <property type="entry name" value="FMN-linked oxidoreductases"/>
    <property type="match status" value="1"/>
</dbReference>
<dbReference type="Proteomes" id="UP000006852">
    <property type="component" value="Chromosome"/>
</dbReference>
<evidence type="ECO:0000256" key="4">
    <source>
        <dbReference type="ARBA" id="ARBA00023002"/>
    </source>
</evidence>
<dbReference type="PIRSF" id="PIRSF006621">
    <property type="entry name" value="Dus"/>
    <property type="match status" value="1"/>
</dbReference>
<dbReference type="InterPro" id="IPR001269">
    <property type="entry name" value="DUS_fam"/>
</dbReference>